<proteinExistence type="inferred from homology"/>
<evidence type="ECO:0000313" key="5">
    <source>
        <dbReference type="EMBL" id="QPL15593.1"/>
    </source>
</evidence>
<keyword evidence="4" id="KW-1133">Transmembrane helix</keyword>
<dbReference type="Gene3D" id="3.30.1140.32">
    <property type="entry name" value="Ribosomal protein S3, C-terminal domain"/>
    <property type="match status" value="1"/>
</dbReference>
<keyword evidence="4" id="KW-0812">Transmembrane</keyword>
<dbReference type="InterPro" id="IPR036419">
    <property type="entry name" value="Ribosomal_S3_C_sf"/>
</dbReference>
<feature type="transmembrane region" description="Helical" evidence="4">
    <location>
        <begin position="349"/>
        <end position="365"/>
    </location>
</feature>
<geneLocation type="mitochondrion" evidence="5"/>
<reference evidence="5" key="1">
    <citation type="journal article" date="2021" name="Genome Biol.">
        <title>Evolutionary history of mitochondrial genomes in Discoba, including the extreme halophile Pleurostomum flabellatum (Heterolobosea).</title>
        <authorList>
            <person name="Ettahi K."/>
            <person name="Lhee D.H."/>
            <person name="Sung J.Y."/>
            <person name="Simpson A.G.B."/>
            <person name="Park J.S."/>
            <person name="Yoon H.S."/>
        </authorList>
    </citation>
    <scope>NUCLEOTIDE SEQUENCE</scope>
</reference>
<sequence length="572" mass="69712">MSRFSDLYTIRVKYFHSWKNEFIEEYRKEYNKVFFRNFQINKYLNGLFYRLKILSDNFSLKRVSSYLFFLQFYAYFYKFSVENFLFQCFDYQYICYDFFFSNNVPVNLNKNGHFYSYINFFHFDGWTNNICMQSLFSKKKFLYSYLYILFFPFFFQNQNNVDFKINSKNTDTELFQKIISDIRRSADSDRLDQYKKTYKFGKKPIYGGKRKKTFSLKLNYRIKKLYYEKIYFLLRSFNLFYESLIFNSSKKKKFHFLDFQLCVLLFSKLYYKFFSYFFSFIVLKDFFFKFKKVFFLGIRFLTSKISFLCTFFLFYTHLKEIKSSFSTNYLFQNFKNEELIERIFEEKNYYNYFLFFFIYFFLFSVERSISFFMNSICLVNSFFFFSKGMPPITSAKIVSDYISFELEKGISIYKVFKNIQFFQLKEKRRLSRALYYILANKVKGISRKQKGTFRSKKLRNIQSILRKQKNEKRVFYNTIYANINRVISSQFVGSKFPLSGIRVECKGSTKKGKQSSLIAYHHVVKNYRLVGRMPYSTIGADVDFSQTFARTKSGVIGIKVWVFFNTFQNKIK</sequence>
<name>A0A7T0M403_9EUKA</name>
<evidence type="ECO:0000256" key="1">
    <source>
        <dbReference type="ARBA" id="ARBA00010761"/>
    </source>
</evidence>
<feature type="transmembrane region" description="Helical" evidence="4">
    <location>
        <begin position="269"/>
        <end position="287"/>
    </location>
</feature>
<keyword evidence="3" id="KW-0687">Ribonucleoprotein</keyword>
<evidence type="ECO:0000256" key="3">
    <source>
        <dbReference type="ARBA" id="ARBA00023274"/>
    </source>
</evidence>
<keyword evidence="2 5" id="KW-0689">Ribosomal protein</keyword>
<dbReference type="SUPFAM" id="SSF54821">
    <property type="entry name" value="Ribosomal protein S3 C-terminal domain"/>
    <property type="match status" value="1"/>
</dbReference>
<gene>
    <name evidence="5" type="primary">rps3</name>
</gene>
<dbReference type="RefSeq" id="YP_010049282.1">
    <property type="nucleotide sequence ID" value="NC_054363.1"/>
</dbReference>
<keyword evidence="4" id="KW-0472">Membrane</keyword>
<dbReference type="GO" id="GO:0005840">
    <property type="term" value="C:ribosome"/>
    <property type="evidence" value="ECO:0007669"/>
    <property type="project" value="UniProtKB-KW"/>
</dbReference>
<keyword evidence="5" id="KW-0496">Mitochondrion</keyword>
<evidence type="ECO:0000256" key="2">
    <source>
        <dbReference type="ARBA" id="ARBA00022980"/>
    </source>
</evidence>
<feature type="transmembrane region" description="Helical" evidence="4">
    <location>
        <begin position="293"/>
        <end position="315"/>
    </location>
</feature>
<accession>A0A7T0M403</accession>
<organism evidence="5">
    <name type="scientific">Pleurostomum flabellatum</name>
    <dbReference type="NCBI Taxonomy" id="405751"/>
    <lineage>
        <taxon>Eukaryota</taxon>
        <taxon>Discoba</taxon>
        <taxon>Heterolobosea</taxon>
        <taxon>Tulamoebidae</taxon>
        <taxon>Pleurostomum</taxon>
    </lineage>
</organism>
<dbReference type="GO" id="GO:1990904">
    <property type="term" value="C:ribonucleoprotein complex"/>
    <property type="evidence" value="ECO:0007669"/>
    <property type="project" value="UniProtKB-KW"/>
</dbReference>
<evidence type="ECO:0000256" key="4">
    <source>
        <dbReference type="SAM" id="Phobius"/>
    </source>
</evidence>
<dbReference type="AlphaFoldDB" id="A0A7T0M403"/>
<feature type="transmembrane region" description="Helical" evidence="4">
    <location>
        <begin position="141"/>
        <end position="158"/>
    </location>
</feature>
<protein>
    <submittedName>
        <fullName evidence="5">40S ribosomal protein S3</fullName>
    </submittedName>
</protein>
<dbReference type="GeneID" id="63660926"/>
<dbReference type="EMBL" id="MT843578">
    <property type="protein sequence ID" value="QPL15593.1"/>
    <property type="molecule type" value="Genomic_DNA"/>
</dbReference>
<comment type="similarity">
    <text evidence="1">Belongs to the universal ribosomal protein uS3 family.</text>
</comment>